<proteinExistence type="inferred from homology"/>
<feature type="region of interest" description="Disordered" evidence="9">
    <location>
        <begin position="1"/>
        <end position="58"/>
    </location>
</feature>
<feature type="compositionally biased region" description="Low complexity" evidence="9">
    <location>
        <begin position="13"/>
        <end position="23"/>
    </location>
</feature>
<dbReference type="Proteomes" id="UP000558488">
    <property type="component" value="Unassembled WGS sequence"/>
</dbReference>
<dbReference type="Pfam" id="PF12280">
    <property type="entry name" value="BSMAP"/>
    <property type="match status" value="1"/>
</dbReference>
<keyword evidence="7 10" id="KW-0472">Membrane</keyword>
<keyword evidence="5 10" id="KW-1133">Transmembrane helix</keyword>
<accession>A0A7J7UB08</accession>
<dbReference type="AlphaFoldDB" id="A0A7J7UB08"/>
<feature type="compositionally biased region" description="Polar residues" evidence="9">
    <location>
        <begin position="121"/>
        <end position="133"/>
    </location>
</feature>
<protein>
    <submittedName>
        <fullName evidence="11">Transmembrane protein 59 like</fullName>
    </submittedName>
</protein>
<evidence type="ECO:0000256" key="1">
    <source>
        <dbReference type="ARBA" id="ARBA00004614"/>
    </source>
</evidence>
<dbReference type="EMBL" id="JACAGB010000021">
    <property type="protein sequence ID" value="KAF6309936.1"/>
    <property type="molecule type" value="Genomic_DNA"/>
</dbReference>
<evidence type="ECO:0000256" key="3">
    <source>
        <dbReference type="ARBA" id="ARBA00022692"/>
    </source>
</evidence>
<evidence type="ECO:0000313" key="12">
    <source>
        <dbReference type="Proteomes" id="UP000558488"/>
    </source>
</evidence>
<reference evidence="11 12" key="1">
    <citation type="journal article" date="2020" name="Nature">
        <title>Six reference-quality genomes reveal evolution of bat adaptations.</title>
        <authorList>
            <person name="Jebb D."/>
            <person name="Huang Z."/>
            <person name="Pippel M."/>
            <person name="Hughes G.M."/>
            <person name="Lavrichenko K."/>
            <person name="Devanna P."/>
            <person name="Winkler S."/>
            <person name="Jermiin L.S."/>
            <person name="Skirmuntt E.C."/>
            <person name="Katzourakis A."/>
            <person name="Burkitt-Gray L."/>
            <person name="Ray D.A."/>
            <person name="Sullivan K.A.M."/>
            <person name="Roscito J.G."/>
            <person name="Kirilenko B.M."/>
            <person name="Davalos L.M."/>
            <person name="Corthals A.P."/>
            <person name="Power M.L."/>
            <person name="Jones G."/>
            <person name="Ransome R.D."/>
            <person name="Dechmann D.K.N."/>
            <person name="Locatelli A.G."/>
            <person name="Puechmaille S.J."/>
            <person name="Fedrigo O."/>
            <person name="Jarvis E.D."/>
            <person name="Hiller M."/>
            <person name="Vernes S.C."/>
            <person name="Myers E.W."/>
            <person name="Teeling E.C."/>
        </authorList>
    </citation>
    <scope>NUCLEOTIDE SEQUENCE [LARGE SCALE GENOMIC DNA]</scope>
    <source>
        <strain evidence="11">MPipKuh1</strain>
        <tissue evidence="11">Flight muscle</tissue>
    </source>
</reference>
<name>A0A7J7UB08_PIPKU</name>
<evidence type="ECO:0000256" key="8">
    <source>
        <dbReference type="ARBA" id="ARBA00023180"/>
    </source>
</evidence>
<keyword evidence="12" id="KW-1185">Reference proteome</keyword>
<keyword evidence="3 10" id="KW-0812">Transmembrane</keyword>
<comment type="similarity">
    <text evidence="2">Belongs to the TMEM59 family.</text>
</comment>
<evidence type="ECO:0000256" key="10">
    <source>
        <dbReference type="SAM" id="Phobius"/>
    </source>
</evidence>
<evidence type="ECO:0000313" key="11">
    <source>
        <dbReference type="EMBL" id="KAF6309936.1"/>
    </source>
</evidence>
<evidence type="ECO:0000256" key="9">
    <source>
        <dbReference type="SAM" id="MobiDB-lite"/>
    </source>
</evidence>
<dbReference type="PANTHER" id="PTHR28652:SF1">
    <property type="entry name" value="TRANSMEMBRANE PROTEIN 59-LIKE"/>
    <property type="match status" value="1"/>
</dbReference>
<dbReference type="InterPro" id="IPR022065">
    <property type="entry name" value="Uncharacterised_TMEM59"/>
</dbReference>
<comment type="caution">
    <text evidence="11">The sequence shown here is derived from an EMBL/GenBank/DDBJ whole genome shotgun (WGS) entry which is preliminary data.</text>
</comment>
<feature type="region of interest" description="Disordered" evidence="9">
    <location>
        <begin position="114"/>
        <end position="135"/>
    </location>
</feature>
<organism evidence="11 12">
    <name type="scientific">Pipistrellus kuhlii</name>
    <name type="common">Kuhl's pipistrelle</name>
    <dbReference type="NCBI Taxonomy" id="59472"/>
    <lineage>
        <taxon>Eukaryota</taxon>
        <taxon>Metazoa</taxon>
        <taxon>Chordata</taxon>
        <taxon>Craniata</taxon>
        <taxon>Vertebrata</taxon>
        <taxon>Euteleostomi</taxon>
        <taxon>Mammalia</taxon>
        <taxon>Eutheria</taxon>
        <taxon>Laurasiatheria</taxon>
        <taxon>Chiroptera</taxon>
        <taxon>Yangochiroptera</taxon>
        <taxon>Vespertilionidae</taxon>
        <taxon>Pipistrellus</taxon>
    </lineage>
</organism>
<evidence type="ECO:0000256" key="2">
    <source>
        <dbReference type="ARBA" id="ARBA00009643"/>
    </source>
</evidence>
<keyword evidence="6" id="KW-0333">Golgi apparatus</keyword>
<feature type="transmembrane region" description="Helical" evidence="10">
    <location>
        <begin position="375"/>
        <end position="397"/>
    </location>
</feature>
<sequence>MQRVPGRGPPKLRGAAPGVWGRAGRPRPGGPGCLTRVTSAPGTPQPPQPPRLREPTSCTPRAGAAMAPVVLAQLLLLLLLLLLPPAAAPAPLARDPFSSQLGDTQSCQLRCQNRHPRLQPPQGQSENDSVSETSMRKKHRPAAFCALPAGDVPTTKEKLEHKDPSKFQSEYGRAVSISACERGCRLFSICRFVSRSSKPNATRAECEAACVEAYVKEMEQQACMEGCWSQNPELESELETMQKKKALEAPSRVLSLLGLFSTLCSDLISSAQGFVSSTWTYYLQTDNGKVVVFQTQPMVENLVRERSRLQRLEVTWRGSRPEAVEVHVDPLGPLDRIRKPKIRVRPSSKAKMESDELQGKDFLSCMSRRSGLPRWLLACCLFLSVLVMLWLSCSPLVSAPAKHFKFQPLPLEQHRGYMGGPDWPPYPARSRAYADSPPPYKTKL</sequence>
<evidence type="ECO:0000256" key="6">
    <source>
        <dbReference type="ARBA" id="ARBA00023034"/>
    </source>
</evidence>
<gene>
    <name evidence="11" type="ORF">mPipKuh1_017711</name>
</gene>
<keyword evidence="4" id="KW-0732">Signal</keyword>
<dbReference type="PANTHER" id="PTHR28652">
    <property type="entry name" value="TRANSMEMBRANE PROTEIN 59-LIKE PROTEIN"/>
    <property type="match status" value="1"/>
</dbReference>
<evidence type="ECO:0000256" key="4">
    <source>
        <dbReference type="ARBA" id="ARBA00022729"/>
    </source>
</evidence>
<keyword evidence="8" id="KW-0325">Glycoprotein</keyword>
<evidence type="ECO:0000256" key="7">
    <source>
        <dbReference type="ARBA" id="ARBA00023136"/>
    </source>
</evidence>
<evidence type="ECO:0000256" key="5">
    <source>
        <dbReference type="ARBA" id="ARBA00022989"/>
    </source>
</evidence>
<dbReference type="GO" id="GO:0000139">
    <property type="term" value="C:Golgi membrane"/>
    <property type="evidence" value="ECO:0007669"/>
    <property type="project" value="UniProtKB-SubCell"/>
</dbReference>
<comment type="subcellular location">
    <subcellularLocation>
        <location evidence="1">Golgi apparatus membrane</location>
        <topology evidence="1">Single-pass type I membrane protein</topology>
    </subcellularLocation>
</comment>